<dbReference type="PATRIC" id="fig|883111.3.peg.647"/>
<dbReference type="AlphaFoldDB" id="K1LQQ3"/>
<accession>K1LQQ3</accession>
<dbReference type="OrthoDB" id="273314at2"/>
<proteinExistence type="predicted"/>
<gene>
    <name evidence="1" type="ORF">HMPREF9706_00642</name>
</gene>
<dbReference type="RefSeq" id="WP_006907961.1">
    <property type="nucleotide sequence ID" value="NZ_JH932292.1"/>
</dbReference>
<evidence type="ECO:0000313" key="2">
    <source>
        <dbReference type="Proteomes" id="UP000004465"/>
    </source>
</evidence>
<dbReference type="EMBL" id="AGZD01000007">
    <property type="protein sequence ID" value="EKB54452.1"/>
    <property type="molecule type" value="Genomic_DNA"/>
</dbReference>
<organism evidence="1 2">
    <name type="scientific">Facklamia hominis CCUG 36813</name>
    <dbReference type="NCBI Taxonomy" id="883111"/>
    <lineage>
        <taxon>Bacteria</taxon>
        <taxon>Bacillati</taxon>
        <taxon>Bacillota</taxon>
        <taxon>Bacilli</taxon>
        <taxon>Lactobacillales</taxon>
        <taxon>Aerococcaceae</taxon>
        <taxon>Facklamia</taxon>
    </lineage>
</organism>
<dbReference type="Proteomes" id="UP000004465">
    <property type="component" value="Unassembled WGS sequence"/>
</dbReference>
<keyword evidence="2" id="KW-1185">Reference proteome</keyword>
<comment type="caution">
    <text evidence="1">The sequence shown here is derived from an EMBL/GenBank/DDBJ whole genome shotgun (WGS) entry which is preliminary data.</text>
</comment>
<reference evidence="1 2" key="1">
    <citation type="submission" date="2012-07" db="EMBL/GenBank/DDBJ databases">
        <title>The Genome Sequence of Facklamia hominis CCUG 36813.</title>
        <authorList>
            <consortium name="The Broad Institute Genome Sequencing Platform"/>
            <person name="Earl A."/>
            <person name="Ward D."/>
            <person name="Feldgarden M."/>
            <person name="Gevers D."/>
            <person name="Huys G."/>
            <person name="Walker B."/>
            <person name="Young S.K."/>
            <person name="Zeng Q."/>
            <person name="Gargeya S."/>
            <person name="Fitzgerald M."/>
            <person name="Haas B."/>
            <person name="Abouelleil A."/>
            <person name="Alvarado L."/>
            <person name="Arachchi H.M."/>
            <person name="Berlin A.M."/>
            <person name="Chapman S.B."/>
            <person name="Goldberg J."/>
            <person name="Griggs A."/>
            <person name="Gujja S."/>
            <person name="Hansen M."/>
            <person name="Howarth C."/>
            <person name="Imamovic A."/>
            <person name="Larimer J."/>
            <person name="McCowen C."/>
            <person name="Montmayeur A."/>
            <person name="Murphy C."/>
            <person name="Neiman D."/>
            <person name="Pearson M."/>
            <person name="Priest M."/>
            <person name="Roberts A."/>
            <person name="Saif S."/>
            <person name="Shea T."/>
            <person name="Sisk P."/>
            <person name="Sykes S."/>
            <person name="Wortman J."/>
            <person name="Nusbaum C."/>
            <person name="Birren B."/>
        </authorList>
    </citation>
    <scope>NUCLEOTIDE SEQUENCE [LARGE SCALE GENOMIC DNA]</scope>
    <source>
        <strain evidence="1 2">CCUG 36813</strain>
    </source>
</reference>
<name>K1LQQ3_9LACT</name>
<evidence type="ECO:0000313" key="1">
    <source>
        <dbReference type="EMBL" id="EKB54452.1"/>
    </source>
</evidence>
<sequence length="158" mass="18039">MKSLAPINQDSDLITLKYLYDNINEMVGGGIYCDNLVEKDKLASFDNYSNLKINEFGELIFTFVQGKDLTLRIIEDPLHNKGEFLIQGLIEKNGKPLSKSEWTSLTVSKIQPKLTSFIKDGFFRAVGEFTEQNWIIHAPIKTQAGDEIKIKHLQIYKL</sequence>
<protein>
    <submittedName>
        <fullName evidence="1">Uncharacterized protein</fullName>
    </submittedName>
</protein>
<dbReference type="STRING" id="883111.HMPREF9706_00642"/>
<dbReference type="HOGENOM" id="CLU_1666786_0_0_9"/>